<protein>
    <recommendedName>
        <fullName evidence="2">Biotin transporter BioY</fullName>
    </recommendedName>
</protein>
<dbReference type="AlphaFoldDB" id="A0A383EW88"/>
<evidence type="ECO:0008006" key="2">
    <source>
        <dbReference type="Google" id="ProtNLM"/>
    </source>
</evidence>
<feature type="non-terminal residue" evidence="1">
    <location>
        <position position="44"/>
    </location>
</feature>
<organism evidence="1">
    <name type="scientific">marine metagenome</name>
    <dbReference type="NCBI Taxonomy" id="408172"/>
    <lineage>
        <taxon>unclassified sequences</taxon>
        <taxon>metagenomes</taxon>
        <taxon>ecological metagenomes</taxon>
    </lineage>
</organism>
<name>A0A383EW88_9ZZZZ</name>
<reference evidence="1" key="1">
    <citation type="submission" date="2018-05" db="EMBL/GenBank/DDBJ databases">
        <authorList>
            <person name="Lanie J.A."/>
            <person name="Ng W.-L."/>
            <person name="Kazmierczak K.M."/>
            <person name="Andrzejewski T.M."/>
            <person name="Davidsen T.M."/>
            <person name="Wayne K.J."/>
            <person name="Tettelin H."/>
            <person name="Glass J.I."/>
            <person name="Rusch D."/>
            <person name="Podicherti R."/>
            <person name="Tsui H.-C.T."/>
            <person name="Winkler M.E."/>
        </authorList>
    </citation>
    <scope>NUCLEOTIDE SEQUENCE</scope>
</reference>
<proteinExistence type="predicted"/>
<dbReference type="EMBL" id="UINC01229362">
    <property type="protein sequence ID" value="SVE61041.1"/>
    <property type="molecule type" value="Genomic_DNA"/>
</dbReference>
<sequence length="44" mass="4412">MQSRDIAIVAVFAALTAGLGLLPPLPVSIVPVPITAQSLGVMLA</sequence>
<dbReference type="Gene3D" id="1.10.1760.20">
    <property type="match status" value="1"/>
</dbReference>
<evidence type="ECO:0000313" key="1">
    <source>
        <dbReference type="EMBL" id="SVE61041.1"/>
    </source>
</evidence>
<gene>
    <name evidence="1" type="ORF">METZ01_LOCUS513895</name>
</gene>
<accession>A0A383EW88</accession>